<dbReference type="Pfam" id="PF00027">
    <property type="entry name" value="cNMP_binding"/>
    <property type="match status" value="1"/>
</dbReference>
<dbReference type="Gene3D" id="2.60.120.10">
    <property type="entry name" value="Jelly Rolls"/>
    <property type="match status" value="1"/>
</dbReference>
<protein>
    <submittedName>
        <fullName evidence="6">Crp/Fnr family transcriptional regulator</fullName>
    </submittedName>
</protein>
<dbReference type="Pfam" id="PF13545">
    <property type="entry name" value="HTH_Crp_2"/>
    <property type="match status" value="1"/>
</dbReference>
<dbReference type="PANTHER" id="PTHR24567">
    <property type="entry name" value="CRP FAMILY TRANSCRIPTIONAL REGULATORY PROTEIN"/>
    <property type="match status" value="1"/>
</dbReference>
<evidence type="ECO:0000313" key="7">
    <source>
        <dbReference type="Proteomes" id="UP000267081"/>
    </source>
</evidence>
<dbReference type="CDD" id="cd00038">
    <property type="entry name" value="CAP_ED"/>
    <property type="match status" value="1"/>
</dbReference>
<name>A0A3R9KKW3_9PSEU</name>
<keyword evidence="3" id="KW-0804">Transcription</keyword>
<keyword evidence="1" id="KW-0805">Transcription regulation</keyword>
<dbReference type="SUPFAM" id="SSF46785">
    <property type="entry name" value="Winged helix' DNA-binding domain"/>
    <property type="match status" value="1"/>
</dbReference>
<feature type="domain" description="Cyclic nucleotide-binding" evidence="4">
    <location>
        <begin position="17"/>
        <end position="120"/>
    </location>
</feature>
<sequence>MCARAVKGISPSVTRGFRALLGEDRWSRLLEYGVDKAYPPGHCLFRQGDPGSAVLALVSGRVKVLGTEPDGGKLLITLRGADDLIGEVAARRLSKRTATVETIDRCTARVLSVDRFNAFLSRHDGHSVLTDYLVTKLSQTVPYQVELVHFSPERKIARLLLEVVALADRSSANPDHIPFSQQEVADALGMARSTVALHLQRLRESGALRAGPRLAVSDLSTLKASAGV</sequence>
<reference evidence="6 7" key="1">
    <citation type="submission" date="2018-12" db="EMBL/GenBank/DDBJ databases">
        <title>Amycolatopsis eburnea sp. nov. actinomycete associate with arbuscular mycorrhiza fungal spore.</title>
        <authorList>
            <person name="Lumyong S."/>
            <person name="Chaiya L."/>
        </authorList>
    </citation>
    <scope>NUCLEOTIDE SEQUENCE [LARGE SCALE GENOMIC DNA]</scope>
    <source>
        <strain evidence="6 7">GLM-1</strain>
    </source>
</reference>
<evidence type="ECO:0000256" key="3">
    <source>
        <dbReference type="ARBA" id="ARBA00023163"/>
    </source>
</evidence>
<dbReference type="PANTHER" id="PTHR24567:SF74">
    <property type="entry name" value="HTH-TYPE TRANSCRIPTIONAL REGULATOR ARCR"/>
    <property type="match status" value="1"/>
</dbReference>
<dbReference type="EMBL" id="RSEC01000046">
    <property type="protein sequence ID" value="RSD17301.1"/>
    <property type="molecule type" value="Genomic_DNA"/>
</dbReference>
<dbReference type="GO" id="GO:0005829">
    <property type="term" value="C:cytosol"/>
    <property type="evidence" value="ECO:0007669"/>
    <property type="project" value="TreeGrafter"/>
</dbReference>
<gene>
    <name evidence="6" type="ORF">EIY87_21265</name>
</gene>
<dbReference type="GO" id="GO:0003700">
    <property type="term" value="F:DNA-binding transcription factor activity"/>
    <property type="evidence" value="ECO:0007669"/>
    <property type="project" value="TreeGrafter"/>
</dbReference>
<comment type="caution">
    <text evidence="6">The sequence shown here is derived from an EMBL/GenBank/DDBJ whole genome shotgun (WGS) entry which is preliminary data.</text>
</comment>
<keyword evidence="2" id="KW-0238">DNA-binding</keyword>
<dbReference type="InterPro" id="IPR050397">
    <property type="entry name" value="Env_Response_Regulators"/>
</dbReference>
<organism evidence="6 7">
    <name type="scientific">Amycolatopsis eburnea</name>
    <dbReference type="NCBI Taxonomy" id="2267691"/>
    <lineage>
        <taxon>Bacteria</taxon>
        <taxon>Bacillati</taxon>
        <taxon>Actinomycetota</taxon>
        <taxon>Actinomycetes</taxon>
        <taxon>Pseudonocardiales</taxon>
        <taxon>Pseudonocardiaceae</taxon>
        <taxon>Amycolatopsis</taxon>
    </lineage>
</organism>
<dbReference type="PROSITE" id="PS51063">
    <property type="entry name" value="HTH_CRP_2"/>
    <property type="match status" value="1"/>
</dbReference>
<dbReference type="AlphaFoldDB" id="A0A3R9KKW3"/>
<dbReference type="InterPro" id="IPR012318">
    <property type="entry name" value="HTH_CRP"/>
</dbReference>
<evidence type="ECO:0000259" key="4">
    <source>
        <dbReference type="PROSITE" id="PS50042"/>
    </source>
</evidence>
<dbReference type="SUPFAM" id="SSF51206">
    <property type="entry name" value="cAMP-binding domain-like"/>
    <property type="match status" value="1"/>
</dbReference>
<evidence type="ECO:0000259" key="5">
    <source>
        <dbReference type="PROSITE" id="PS51063"/>
    </source>
</evidence>
<dbReference type="PROSITE" id="PS50042">
    <property type="entry name" value="CNMP_BINDING_3"/>
    <property type="match status" value="1"/>
</dbReference>
<dbReference type="SMART" id="SM00419">
    <property type="entry name" value="HTH_CRP"/>
    <property type="match status" value="1"/>
</dbReference>
<dbReference type="GO" id="GO:0003677">
    <property type="term" value="F:DNA binding"/>
    <property type="evidence" value="ECO:0007669"/>
    <property type="project" value="UniProtKB-KW"/>
</dbReference>
<keyword evidence="7" id="KW-1185">Reference proteome</keyword>
<proteinExistence type="predicted"/>
<evidence type="ECO:0000313" key="6">
    <source>
        <dbReference type="EMBL" id="RSD17301.1"/>
    </source>
</evidence>
<evidence type="ECO:0000256" key="2">
    <source>
        <dbReference type="ARBA" id="ARBA00023125"/>
    </source>
</evidence>
<dbReference type="SMART" id="SM00100">
    <property type="entry name" value="cNMP"/>
    <property type="match status" value="1"/>
</dbReference>
<dbReference type="InterPro" id="IPR036390">
    <property type="entry name" value="WH_DNA-bd_sf"/>
</dbReference>
<dbReference type="InterPro" id="IPR014710">
    <property type="entry name" value="RmlC-like_jellyroll"/>
</dbReference>
<dbReference type="InterPro" id="IPR018490">
    <property type="entry name" value="cNMP-bd_dom_sf"/>
</dbReference>
<evidence type="ECO:0000256" key="1">
    <source>
        <dbReference type="ARBA" id="ARBA00023015"/>
    </source>
</evidence>
<feature type="domain" description="HTH crp-type" evidence="5">
    <location>
        <begin position="150"/>
        <end position="220"/>
    </location>
</feature>
<accession>A0A3R9KKW3</accession>
<dbReference type="InterPro" id="IPR000595">
    <property type="entry name" value="cNMP-bd_dom"/>
</dbReference>
<dbReference type="Proteomes" id="UP000267081">
    <property type="component" value="Unassembled WGS sequence"/>
</dbReference>